<dbReference type="EMBL" id="JAOYOD010000001">
    <property type="protein sequence ID" value="MCV9387441.1"/>
    <property type="molecule type" value="Genomic_DNA"/>
</dbReference>
<feature type="coiled-coil region" evidence="1">
    <location>
        <begin position="332"/>
        <end position="359"/>
    </location>
</feature>
<keyword evidence="4" id="KW-1185">Reference proteome</keyword>
<keyword evidence="1" id="KW-0175">Coiled coil</keyword>
<evidence type="ECO:0000256" key="1">
    <source>
        <dbReference type="SAM" id="Coils"/>
    </source>
</evidence>
<evidence type="ECO:0000256" key="2">
    <source>
        <dbReference type="SAM" id="SignalP"/>
    </source>
</evidence>
<accession>A0ABT3CUS0</accession>
<dbReference type="Proteomes" id="UP001300692">
    <property type="component" value="Unassembled WGS sequence"/>
</dbReference>
<protein>
    <submittedName>
        <fullName evidence="3">Uncharacterized protein</fullName>
    </submittedName>
</protein>
<reference evidence="3 4" key="1">
    <citation type="submission" date="2022-10" db="EMBL/GenBank/DDBJ databases">
        <title>Comparative genomics and taxonomic characterization of three novel marine species of genus Reichenbachiella exhibiting antioxidant and polysaccharide degradation activities.</title>
        <authorList>
            <person name="Muhammad N."/>
            <person name="Lee Y.-J."/>
            <person name="Ko J."/>
            <person name="Kim S.-G."/>
        </authorList>
    </citation>
    <scope>NUCLEOTIDE SEQUENCE [LARGE SCALE GENOMIC DNA]</scope>
    <source>
        <strain evidence="3 4">ABR2-5</strain>
    </source>
</reference>
<keyword evidence="2" id="KW-0732">Signal</keyword>
<evidence type="ECO:0000313" key="4">
    <source>
        <dbReference type="Proteomes" id="UP001300692"/>
    </source>
</evidence>
<feature type="signal peptide" evidence="2">
    <location>
        <begin position="1"/>
        <end position="19"/>
    </location>
</feature>
<feature type="chain" id="PRO_5045367463" evidence="2">
    <location>
        <begin position="20"/>
        <end position="361"/>
    </location>
</feature>
<sequence length="361" mass="40512">MKRLFSIAVLLFLVQSAFSQTYNNTAPNGSTWYKLKTRGRHVVQINGSGDYAHLQVIAHIVSGSYNTAEYTILSEYNYNHKQIEFKWGYIGNQHDRYLAIKTEPTPNASYSRGFTITDISDPSKVFELELITDPGQVVEIGPHNMVYVKEHQRKVGIGTTDPQTRLHVSTGTNGDAVLKIEADTDNSNEGDNARIELVQDGGSLGAKIGMDQSWPSAVNAPDNLFRIVTRYANVDRTDAFVIDNSNGNIGIGTANPGQKLEVNGTIRSKEVKVEANNWPDYVFADDYQLTTLEETAQYIQQNRHLPEVPSAIEMEANGVELGEMNMLLLKKIEELTLHLIEQQELIKEQNERIEKLENQIK</sequence>
<evidence type="ECO:0000313" key="3">
    <source>
        <dbReference type="EMBL" id="MCV9387441.1"/>
    </source>
</evidence>
<comment type="caution">
    <text evidence="3">The sequence shown here is derived from an EMBL/GenBank/DDBJ whole genome shotgun (WGS) entry which is preliminary data.</text>
</comment>
<organism evidence="3 4">
    <name type="scientific">Reichenbachiella ulvae</name>
    <dbReference type="NCBI Taxonomy" id="2980104"/>
    <lineage>
        <taxon>Bacteria</taxon>
        <taxon>Pseudomonadati</taxon>
        <taxon>Bacteroidota</taxon>
        <taxon>Cytophagia</taxon>
        <taxon>Cytophagales</taxon>
        <taxon>Reichenbachiellaceae</taxon>
        <taxon>Reichenbachiella</taxon>
    </lineage>
</organism>
<proteinExistence type="predicted"/>
<gene>
    <name evidence="3" type="ORF">N7U62_12245</name>
</gene>
<dbReference type="RefSeq" id="WP_264138263.1">
    <property type="nucleotide sequence ID" value="NZ_JAOYOD010000001.1"/>
</dbReference>
<name>A0ABT3CUS0_9BACT</name>